<evidence type="ECO:0000313" key="2">
    <source>
        <dbReference type="Proteomes" id="UP001162156"/>
    </source>
</evidence>
<name>A0AAV8X1S6_9CUCU</name>
<comment type="caution">
    <text evidence="1">The sequence shown here is derived from an EMBL/GenBank/DDBJ whole genome shotgun (WGS) entry which is preliminary data.</text>
</comment>
<sequence>MHKSEILNAFSTTDNGEETARWTNRGYLMTQGVLYRYDQDRNEDNAQLVIPVQERSDILKSYHDAQQLNITKSRGHYGAFPLGIIGPA</sequence>
<dbReference type="EMBL" id="JANEYF010003954">
    <property type="protein sequence ID" value="KAJ8932875.1"/>
    <property type="molecule type" value="Genomic_DNA"/>
</dbReference>
<reference evidence="1" key="1">
    <citation type="journal article" date="2023" name="Insect Mol. Biol.">
        <title>Genome sequencing provides insights into the evolution of gene families encoding plant cell wall-degrading enzymes in longhorned beetles.</title>
        <authorList>
            <person name="Shin N.R."/>
            <person name="Okamura Y."/>
            <person name="Kirsch R."/>
            <person name="Pauchet Y."/>
        </authorList>
    </citation>
    <scope>NUCLEOTIDE SEQUENCE</scope>
    <source>
        <strain evidence="1">RBIC_L_NR</strain>
    </source>
</reference>
<accession>A0AAV8X1S6</accession>
<dbReference type="Proteomes" id="UP001162156">
    <property type="component" value="Unassembled WGS sequence"/>
</dbReference>
<evidence type="ECO:0000313" key="1">
    <source>
        <dbReference type="EMBL" id="KAJ8932875.1"/>
    </source>
</evidence>
<organism evidence="1 2">
    <name type="scientific">Rhamnusium bicolor</name>
    <dbReference type="NCBI Taxonomy" id="1586634"/>
    <lineage>
        <taxon>Eukaryota</taxon>
        <taxon>Metazoa</taxon>
        <taxon>Ecdysozoa</taxon>
        <taxon>Arthropoda</taxon>
        <taxon>Hexapoda</taxon>
        <taxon>Insecta</taxon>
        <taxon>Pterygota</taxon>
        <taxon>Neoptera</taxon>
        <taxon>Endopterygota</taxon>
        <taxon>Coleoptera</taxon>
        <taxon>Polyphaga</taxon>
        <taxon>Cucujiformia</taxon>
        <taxon>Chrysomeloidea</taxon>
        <taxon>Cerambycidae</taxon>
        <taxon>Lepturinae</taxon>
        <taxon>Rhagiini</taxon>
        <taxon>Rhamnusium</taxon>
    </lineage>
</organism>
<gene>
    <name evidence="1" type="ORF">NQ314_014355</name>
</gene>
<keyword evidence="2" id="KW-1185">Reference proteome</keyword>
<proteinExistence type="predicted"/>
<dbReference type="AlphaFoldDB" id="A0AAV8X1S6"/>
<dbReference type="Gene3D" id="1.10.340.70">
    <property type="match status" value="1"/>
</dbReference>
<protein>
    <submittedName>
        <fullName evidence="1">Uncharacterized protein</fullName>
    </submittedName>
</protein>